<evidence type="ECO:0000256" key="1">
    <source>
        <dbReference type="SAM" id="MobiDB-lite"/>
    </source>
</evidence>
<proteinExistence type="predicted"/>
<reference evidence="2 3" key="1">
    <citation type="submission" date="2014-04" db="EMBL/GenBank/DDBJ databases">
        <authorList>
            <consortium name="DOE Joint Genome Institute"/>
            <person name="Kuo A."/>
            <person name="Kohler A."/>
            <person name="Jargeat P."/>
            <person name="Nagy L.G."/>
            <person name="Floudas D."/>
            <person name="Copeland A."/>
            <person name="Barry K.W."/>
            <person name="Cichocki N."/>
            <person name="Veneault-Fourrey C."/>
            <person name="LaButti K."/>
            <person name="Lindquist E.A."/>
            <person name="Lipzen A."/>
            <person name="Lundell T."/>
            <person name="Morin E."/>
            <person name="Murat C."/>
            <person name="Sun H."/>
            <person name="Tunlid A."/>
            <person name="Henrissat B."/>
            <person name="Grigoriev I.V."/>
            <person name="Hibbett D.S."/>
            <person name="Martin F."/>
            <person name="Nordberg H.P."/>
            <person name="Cantor M.N."/>
            <person name="Hua S.X."/>
        </authorList>
    </citation>
    <scope>NUCLEOTIDE SEQUENCE [LARGE SCALE GENOMIC DNA]</scope>
    <source>
        <strain evidence="2 3">Ve08.2h10</strain>
    </source>
</reference>
<accession>A0A0D0E5V4</accession>
<dbReference type="InterPro" id="IPR046521">
    <property type="entry name" value="DUF6698"/>
</dbReference>
<dbReference type="InParanoid" id="A0A0D0E5V4"/>
<dbReference type="STRING" id="930991.A0A0D0E5V4"/>
<dbReference type="OrthoDB" id="2662502at2759"/>
<feature type="compositionally biased region" description="Acidic residues" evidence="1">
    <location>
        <begin position="1"/>
        <end position="10"/>
    </location>
</feature>
<gene>
    <name evidence="2" type="ORF">PAXRUDRAFT_12950</name>
</gene>
<feature type="region of interest" description="Disordered" evidence="1">
    <location>
        <begin position="1"/>
        <end position="27"/>
    </location>
</feature>
<dbReference type="AlphaFoldDB" id="A0A0D0E5V4"/>
<organism evidence="2 3">
    <name type="scientific">Paxillus rubicundulus Ve08.2h10</name>
    <dbReference type="NCBI Taxonomy" id="930991"/>
    <lineage>
        <taxon>Eukaryota</taxon>
        <taxon>Fungi</taxon>
        <taxon>Dikarya</taxon>
        <taxon>Basidiomycota</taxon>
        <taxon>Agaricomycotina</taxon>
        <taxon>Agaricomycetes</taxon>
        <taxon>Agaricomycetidae</taxon>
        <taxon>Boletales</taxon>
        <taxon>Paxilineae</taxon>
        <taxon>Paxillaceae</taxon>
        <taxon>Paxillus</taxon>
    </lineage>
</organism>
<evidence type="ECO:0000313" key="3">
    <source>
        <dbReference type="Proteomes" id="UP000054538"/>
    </source>
</evidence>
<protein>
    <submittedName>
        <fullName evidence="2">Uncharacterized protein</fullName>
    </submittedName>
</protein>
<keyword evidence="3" id="KW-1185">Reference proteome</keyword>
<dbReference type="EMBL" id="KN825231">
    <property type="protein sequence ID" value="KIK92910.1"/>
    <property type="molecule type" value="Genomic_DNA"/>
</dbReference>
<feature type="compositionally biased region" description="Basic residues" evidence="1">
    <location>
        <begin position="278"/>
        <end position="288"/>
    </location>
</feature>
<reference evidence="3" key="2">
    <citation type="submission" date="2015-01" db="EMBL/GenBank/DDBJ databases">
        <title>Evolutionary Origins and Diversification of the Mycorrhizal Mutualists.</title>
        <authorList>
            <consortium name="DOE Joint Genome Institute"/>
            <consortium name="Mycorrhizal Genomics Consortium"/>
            <person name="Kohler A."/>
            <person name="Kuo A."/>
            <person name="Nagy L.G."/>
            <person name="Floudas D."/>
            <person name="Copeland A."/>
            <person name="Barry K.W."/>
            <person name="Cichocki N."/>
            <person name="Veneault-Fourrey C."/>
            <person name="LaButti K."/>
            <person name="Lindquist E.A."/>
            <person name="Lipzen A."/>
            <person name="Lundell T."/>
            <person name="Morin E."/>
            <person name="Murat C."/>
            <person name="Riley R."/>
            <person name="Ohm R."/>
            <person name="Sun H."/>
            <person name="Tunlid A."/>
            <person name="Henrissat B."/>
            <person name="Grigoriev I.V."/>
            <person name="Hibbett D.S."/>
            <person name="Martin F."/>
        </authorList>
    </citation>
    <scope>NUCLEOTIDE SEQUENCE [LARGE SCALE GENOMIC DNA]</scope>
    <source>
        <strain evidence="3">Ve08.2h10</strain>
    </source>
</reference>
<sequence>MANSSDDDGQLDNGHRSDDEVQATQTRAKRRIAALEFELETLKASSKKPRQNDTMAHRGRAIRRLITLYDNVEDLIAEYDRRQELAAEDPDQGVFDSSLDPQIIRDQDRLYSSFEELVEFLPWFKKKILHCDADELDDICKQLRKGADGARGDDTAGLKQEIVIWLTDLFHPVEPPLRTTTKDERGFVHDVTGKLICPAEYNWILQSVKDKVRDRDPSHLVTAHSWPLFIYQNFKFDATDAEQGLFRSSLLVKAFKFLFTSPSSARDIDEDGQEAARRQRSSNHKSATKNHVAMILGLKSVTPRAIAYTAVQVRFALSSVGSWRNVDGDFDYVQFYNAIIDFFEVVPGNAAKQRVDELISWWNRKVFGKNRRILLPAAVIANSSVARLAAQRSEREIPSP</sequence>
<feature type="region of interest" description="Disordered" evidence="1">
    <location>
        <begin position="265"/>
        <end position="288"/>
    </location>
</feature>
<evidence type="ECO:0000313" key="2">
    <source>
        <dbReference type="EMBL" id="KIK92910.1"/>
    </source>
</evidence>
<dbReference type="Pfam" id="PF20414">
    <property type="entry name" value="DUF6698"/>
    <property type="match status" value="1"/>
</dbReference>
<dbReference type="Proteomes" id="UP000054538">
    <property type="component" value="Unassembled WGS sequence"/>
</dbReference>
<dbReference type="HOGENOM" id="CLU_035918_5_1_1"/>
<name>A0A0D0E5V4_9AGAM</name>